<dbReference type="AlphaFoldDB" id="A0A371GEW8"/>
<dbReference type="EMBL" id="QJKJ01005764">
    <property type="protein sequence ID" value="RDX89119.1"/>
    <property type="molecule type" value="Genomic_DNA"/>
</dbReference>
<proteinExistence type="predicted"/>
<dbReference type="Proteomes" id="UP000257109">
    <property type="component" value="Unassembled WGS sequence"/>
</dbReference>
<keyword evidence="2" id="KW-1185">Reference proteome</keyword>
<accession>A0A371GEW8</accession>
<evidence type="ECO:0000313" key="2">
    <source>
        <dbReference type="Proteomes" id="UP000257109"/>
    </source>
</evidence>
<feature type="non-terminal residue" evidence="1">
    <location>
        <position position="1"/>
    </location>
</feature>
<organism evidence="1 2">
    <name type="scientific">Mucuna pruriens</name>
    <name type="common">Velvet bean</name>
    <name type="synonym">Dolichos pruriens</name>
    <dbReference type="NCBI Taxonomy" id="157652"/>
    <lineage>
        <taxon>Eukaryota</taxon>
        <taxon>Viridiplantae</taxon>
        <taxon>Streptophyta</taxon>
        <taxon>Embryophyta</taxon>
        <taxon>Tracheophyta</taxon>
        <taxon>Spermatophyta</taxon>
        <taxon>Magnoliopsida</taxon>
        <taxon>eudicotyledons</taxon>
        <taxon>Gunneridae</taxon>
        <taxon>Pentapetalae</taxon>
        <taxon>rosids</taxon>
        <taxon>fabids</taxon>
        <taxon>Fabales</taxon>
        <taxon>Fabaceae</taxon>
        <taxon>Papilionoideae</taxon>
        <taxon>50 kb inversion clade</taxon>
        <taxon>NPAAA clade</taxon>
        <taxon>indigoferoid/millettioid clade</taxon>
        <taxon>Phaseoleae</taxon>
        <taxon>Mucuna</taxon>
    </lineage>
</organism>
<sequence>MANSSIMISRNIYRKAITNKLSIDSFQPLAELLSTEIEPIWSRLSVEDQIHQSALGSQSVPSNKLLFPSLRSALPRSRETPKQHRAPP</sequence>
<comment type="caution">
    <text evidence="1">The sequence shown here is derived from an EMBL/GenBank/DDBJ whole genome shotgun (WGS) entry which is preliminary data.</text>
</comment>
<reference evidence="1" key="1">
    <citation type="submission" date="2018-05" db="EMBL/GenBank/DDBJ databases">
        <title>Draft genome of Mucuna pruriens seed.</title>
        <authorList>
            <person name="Nnadi N.E."/>
            <person name="Vos R."/>
            <person name="Hasami M.H."/>
            <person name="Devisetty U.K."/>
            <person name="Aguiy J.C."/>
        </authorList>
    </citation>
    <scope>NUCLEOTIDE SEQUENCE [LARGE SCALE GENOMIC DNA]</scope>
    <source>
        <strain evidence="1">JCA_2017</strain>
    </source>
</reference>
<evidence type="ECO:0000313" key="1">
    <source>
        <dbReference type="EMBL" id="RDX89119.1"/>
    </source>
</evidence>
<gene>
    <name evidence="1" type="ORF">CR513_29199</name>
</gene>
<protein>
    <submittedName>
        <fullName evidence="1">Uncharacterized protein</fullName>
    </submittedName>
</protein>
<name>A0A371GEW8_MUCPR</name>